<dbReference type="Proteomes" id="UP000019423">
    <property type="component" value="Chromosome"/>
</dbReference>
<evidence type="ECO:0000313" key="3">
    <source>
        <dbReference type="Proteomes" id="UP000019423"/>
    </source>
</evidence>
<gene>
    <name evidence="2" type="ORF">Hsw_3735</name>
</gene>
<dbReference type="PATRIC" id="fig|1227739.3.peg.3892"/>
<keyword evidence="3" id="KW-1185">Reference proteome</keyword>
<organism evidence="2 3">
    <name type="scientific">Hymenobacter swuensis DY53</name>
    <dbReference type="NCBI Taxonomy" id="1227739"/>
    <lineage>
        <taxon>Bacteria</taxon>
        <taxon>Pseudomonadati</taxon>
        <taxon>Bacteroidota</taxon>
        <taxon>Cytophagia</taxon>
        <taxon>Cytophagales</taxon>
        <taxon>Hymenobacteraceae</taxon>
        <taxon>Hymenobacter</taxon>
    </lineage>
</organism>
<name>W8FCB0_9BACT</name>
<evidence type="ECO:0000313" key="2">
    <source>
        <dbReference type="EMBL" id="AHJ99330.1"/>
    </source>
</evidence>
<accession>W8FCB0</accession>
<dbReference type="STRING" id="1227739.Hsw_3735"/>
<dbReference type="KEGG" id="hsw:Hsw_3735"/>
<feature type="region of interest" description="Disordered" evidence="1">
    <location>
        <begin position="1"/>
        <end position="25"/>
    </location>
</feature>
<evidence type="ECO:0000256" key="1">
    <source>
        <dbReference type="SAM" id="MobiDB-lite"/>
    </source>
</evidence>
<reference evidence="2 3" key="1">
    <citation type="submission" date="2014-01" db="EMBL/GenBank/DDBJ databases">
        <title>Complete genome sequence of ionizing-radiation resistance bacterium Hymenobacter swuensis DY53.</title>
        <authorList>
            <person name="Jung J.-H."/>
            <person name="Jeong S.-W."/>
            <person name="Joe M.-H."/>
            <person name="Cho y.-j."/>
            <person name="Kim M.-K."/>
            <person name="Lim S.-Y."/>
        </authorList>
    </citation>
    <scope>NUCLEOTIDE SEQUENCE [LARGE SCALE GENOMIC DNA]</scope>
    <source>
        <strain evidence="2 3">DY53</strain>
    </source>
</reference>
<dbReference type="HOGENOM" id="CLU_3344566_0_0_10"/>
<dbReference type="AlphaFoldDB" id="W8FCB0"/>
<proteinExistence type="predicted"/>
<dbReference type="EMBL" id="CP007145">
    <property type="protein sequence ID" value="AHJ99330.1"/>
    <property type="molecule type" value="Genomic_DNA"/>
</dbReference>
<sequence>MTAVGTPRLPDRKPGGSADSNRTTGTDFEIMRYLYQS</sequence>
<protein>
    <submittedName>
        <fullName evidence="2">Uncharacterized protein</fullName>
    </submittedName>
</protein>